<keyword evidence="2" id="KW-1185">Reference proteome</keyword>
<reference evidence="1 2" key="1">
    <citation type="journal article" date="2016" name="Sci. Rep.">
        <title>Metabolic traits of an uncultured archaeal lineage -MSBL1- from brine pools of the Red Sea.</title>
        <authorList>
            <person name="Mwirichia R."/>
            <person name="Alam I."/>
            <person name="Rashid M."/>
            <person name="Vinu M."/>
            <person name="Ba-Alawi W."/>
            <person name="Anthony Kamau A."/>
            <person name="Kamanda Ngugi D."/>
            <person name="Goker M."/>
            <person name="Klenk H.P."/>
            <person name="Bajic V."/>
            <person name="Stingl U."/>
        </authorList>
    </citation>
    <scope>NUCLEOTIDE SEQUENCE [LARGE SCALE GENOMIC DNA]</scope>
    <source>
        <strain evidence="1">SCGC-AAA259O05</strain>
    </source>
</reference>
<evidence type="ECO:0000313" key="2">
    <source>
        <dbReference type="Proteomes" id="UP000070344"/>
    </source>
</evidence>
<organism evidence="1 2">
    <name type="scientific">candidate division MSBL1 archaeon SCGC-AAA259O05</name>
    <dbReference type="NCBI Taxonomy" id="1698271"/>
    <lineage>
        <taxon>Archaea</taxon>
        <taxon>Methanobacteriati</taxon>
        <taxon>Methanobacteriota</taxon>
        <taxon>candidate division MSBL1</taxon>
    </lineage>
</organism>
<dbReference type="EMBL" id="LHXV01000040">
    <property type="protein sequence ID" value="KXB00829.1"/>
    <property type="molecule type" value="Genomic_DNA"/>
</dbReference>
<evidence type="ECO:0000313" key="1">
    <source>
        <dbReference type="EMBL" id="KXB00829.1"/>
    </source>
</evidence>
<protein>
    <submittedName>
        <fullName evidence="1">Uncharacterized protein</fullName>
    </submittedName>
</protein>
<gene>
    <name evidence="1" type="ORF">AKJ41_03650</name>
</gene>
<dbReference type="Proteomes" id="UP000070344">
    <property type="component" value="Unassembled WGS sequence"/>
</dbReference>
<sequence length="202" mass="23556">MTNSKIEWLRKRKGITTAAPEFKGHLLRPLHWTLLKSAEPYKGKPRENVSMEDLVDEAVSIFKEQMNTLDPDRDWREAELKGAKERAEFLKEDLALLWKKESAAAQGIGKDPTRKDWECHLCEERFPRSRDLANHLTDRRAHGLDPEWVDNYIRKARDVRDEERYEYYKSSIARPPRPESGSCPRLSSVPSLSVFSFCLWVG</sequence>
<comment type="caution">
    <text evidence="1">The sequence shown here is derived from an EMBL/GenBank/DDBJ whole genome shotgun (WGS) entry which is preliminary data.</text>
</comment>
<dbReference type="AlphaFoldDB" id="A0A133V313"/>
<feature type="non-terminal residue" evidence="1">
    <location>
        <position position="202"/>
    </location>
</feature>
<name>A0A133V313_9EURY</name>
<proteinExistence type="predicted"/>
<accession>A0A133V313</accession>